<organism evidence="3 5">
    <name type="scientific">Haladaptatus paucihalophilus DX253</name>
    <dbReference type="NCBI Taxonomy" id="797209"/>
    <lineage>
        <taxon>Archaea</taxon>
        <taxon>Methanobacteriati</taxon>
        <taxon>Methanobacteriota</taxon>
        <taxon>Stenosarchaea group</taxon>
        <taxon>Halobacteria</taxon>
        <taxon>Halobacteriales</taxon>
        <taxon>Haladaptataceae</taxon>
        <taxon>Haladaptatus</taxon>
    </lineage>
</organism>
<dbReference type="PANTHER" id="PTHR43476">
    <property type="entry name" value="3-(3-HYDROXY-PHENYL)PROPIONATE/3-HYDROXYCINNAMIC ACID HYDROXYLASE"/>
    <property type="match status" value="1"/>
</dbReference>
<dbReference type="RefSeq" id="WP_007979064.1">
    <property type="nucleotide sequence ID" value="NZ_AEMG01000007.1"/>
</dbReference>
<reference evidence="6" key="2">
    <citation type="submission" date="2016-11" db="EMBL/GenBank/DDBJ databases">
        <authorList>
            <person name="Varghese N."/>
            <person name="Submissions S."/>
        </authorList>
    </citation>
    <scope>NUCLEOTIDE SEQUENCE [LARGE SCALE GENOMIC DNA]</scope>
    <source>
        <strain evidence="6">DX253</strain>
    </source>
</reference>
<dbReference type="Gene3D" id="3.50.50.60">
    <property type="entry name" value="FAD/NAD(P)-binding domain"/>
    <property type="match status" value="2"/>
</dbReference>
<dbReference type="eggNOG" id="arCOG00570">
    <property type="taxonomic scope" value="Archaea"/>
</dbReference>
<dbReference type="PATRIC" id="fig|797209.4.peg.1824"/>
<evidence type="ECO:0000313" key="4">
    <source>
        <dbReference type="EMBL" id="SHK06811.1"/>
    </source>
</evidence>
<dbReference type="PANTHER" id="PTHR43476:SF5">
    <property type="entry name" value="FAD-DEPENDENT MONOOXYGENASE"/>
    <property type="match status" value="1"/>
</dbReference>
<accession>E7QSQ2</accession>
<reference evidence="3 5" key="1">
    <citation type="journal article" date="2014" name="ISME J.">
        <title>Trehalose/2-sulfotrehalose biosynthesis and glycine-betaine uptake are widely spread mechanisms for osmoadaptation in the Halobacteriales.</title>
        <authorList>
            <person name="Youssef N.H."/>
            <person name="Savage-Ashlock K.N."/>
            <person name="McCully A.L."/>
            <person name="Luedtke B."/>
            <person name="Shaw E.I."/>
            <person name="Hoff W.D."/>
            <person name="Elshahed M.S."/>
        </authorList>
    </citation>
    <scope>NUCLEOTIDE SEQUENCE [LARGE SCALE GENOMIC DNA]</scope>
    <source>
        <strain evidence="3 5">DX253</strain>
    </source>
</reference>
<dbReference type="SUPFAM" id="SSF51905">
    <property type="entry name" value="FAD/NAD(P)-binding domain"/>
    <property type="match status" value="1"/>
</dbReference>
<dbReference type="InterPro" id="IPR036188">
    <property type="entry name" value="FAD/NAD-bd_sf"/>
</dbReference>
<dbReference type="AlphaFoldDB" id="E7QSQ2"/>
<sequence length="426" mass="47196">MADQRASATTRETTVVVVGAGPGGCVMSYLLARSGVDTVLLERHADLDREFRGYFFQPLAVKLFAEMDVLDDILALDHDEVRRPEVTAFGRSYHAVDFSELPKPYDYGLLMEQPPLLRLLIDRADELSTFEFRPATSVTDIVREGGRVVGVRANDRERDEDLELRSRLVVGADGRFSTVRKAADLDPGLFDSDIELLWFKLPADAVRSAAQGRIERDGILLYFGLGEEDAQAGWFIEKGTYPDIRQRGIERFRREIAAVDPAIARHLESFDQCSLLHIEPGLTERWVDDGLLLLGDAAHVASPVGGQGNGLAIQDAVVAQGTITTALEMGDAGDTGDEPIPAERLRRFESVRRPAVEEVLRLQRRGERVVTWYVQNGESVPEWAVAPLVRGLFTVAPKLPSVRRTWRTFALGPTPVSVDTAAFEES</sequence>
<dbReference type="InterPro" id="IPR002938">
    <property type="entry name" value="FAD-bd"/>
</dbReference>
<protein>
    <submittedName>
        <fullName evidence="4">2-polyprenyl-6-methoxyphenol hydroxylase</fullName>
    </submittedName>
</protein>
<keyword evidence="6" id="KW-1185">Reference proteome</keyword>
<dbReference type="Proteomes" id="UP000003751">
    <property type="component" value="Unassembled WGS sequence"/>
</dbReference>
<dbReference type="GO" id="GO:0071949">
    <property type="term" value="F:FAD binding"/>
    <property type="evidence" value="ECO:0007669"/>
    <property type="project" value="InterPro"/>
</dbReference>
<evidence type="ECO:0000313" key="6">
    <source>
        <dbReference type="Proteomes" id="UP000184203"/>
    </source>
</evidence>
<gene>
    <name evidence="4" type="ORF">SAMN05444342_0465</name>
    <name evidence="3" type="ORF">ZOD2009_09138</name>
</gene>
<keyword evidence="1" id="KW-0560">Oxidoreductase</keyword>
<dbReference type="STRING" id="797209.GCA_000376445_00474"/>
<dbReference type="Proteomes" id="UP000184203">
    <property type="component" value="Unassembled WGS sequence"/>
</dbReference>
<evidence type="ECO:0000313" key="3">
    <source>
        <dbReference type="EMBL" id="EFW92461.1"/>
    </source>
</evidence>
<dbReference type="GO" id="GO:0016491">
    <property type="term" value="F:oxidoreductase activity"/>
    <property type="evidence" value="ECO:0007669"/>
    <property type="project" value="UniProtKB-KW"/>
</dbReference>
<feature type="domain" description="FAD-binding" evidence="2">
    <location>
        <begin position="12"/>
        <end position="336"/>
    </location>
</feature>
<dbReference type="OrthoDB" id="306174at2157"/>
<name>E7QSQ2_HALPU</name>
<dbReference type="EMBL" id="AEMG01000007">
    <property type="protein sequence ID" value="EFW92461.1"/>
    <property type="molecule type" value="Genomic_DNA"/>
</dbReference>
<evidence type="ECO:0000313" key="5">
    <source>
        <dbReference type="Proteomes" id="UP000003751"/>
    </source>
</evidence>
<evidence type="ECO:0000259" key="2">
    <source>
        <dbReference type="Pfam" id="PF01494"/>
    </source>
</evidence>
<proteinExistence type="predicted"/>
<dbReference type="EMBL" id="FRAN01000001">
    <property type="protein sequence ID" value="SHK06811.1"/>
    <property type="molecule type" value="Genomic_DNA"/>
</dbReference>
<dbReference type="Pfam" id="PF01494">
    <property type="entry name" value="FAD_binding_3"/>
    <property type="match status" value="1"/>
</dbReference>
<reference evidence="4" key="3">
    <citation type="submission" date="2016-11" db="EMBL/GenBank/DDBJ databases">
        <authorList>
            <person name="Jaros S."/>
            <person name="Januszkiewicz K."/>
            <person name="Wedrychowicz H."/>
        </authorList>
    </citation>
    <scope>NUCLEOTIDE SEQUENCE [LARGE SCALE GENOMIC DNA]</scope>
    <source>
        <strain evidence="4">DX253</strain>
    </source>
</reference>
<dbReference type="InterPro" id="IPR050631">
    <property type="entry name" value="PheA/TfdB_FAD_monoxygenase"/>
</dbReference>
<evidence type="ECO:0000256" key="1">
    <source>
        <dbReference type="ARBA" id="ARBA00023002"/>
    </source>
</evidence>
<dbReference type="PRINTS" id="PR00420">
    <property type="entry name" value="RNGMNOXGNASE"/>
</dbReference>